<evidence type="ECO:0000256" key="1">
    <source>
        <dbReference type="ARBA" id="ARBA00003819"/>
    </source>
</evidence>
<dbReference type="CDD" id="cd13831">
    <property type="entry name" value="HU"/>
    <property type="match status" value="1"/>
</dbReference>
<keyword evidence="4" id="KW-0226">DNA condensation</keyword>
<dbReference type="InterPro" id="IPR000119">
    <property type="entry name" value="Hist_DNA-bd"/>
</dbReference>
<comment type="function">
    <text evidence="1">Histone-like DNA-binding protein which is capable of wrapping DNA to stabilize it, and thus to prevent its denaturation under extreme environmental conditions.</text>
</comment>
<evidence type="ECO:0000256" key="4">
    <source>
        <dbReference type="ARBA" id="ARBA00023067"/>
    </source>
</evidence>
<organism evidence="7">
    <name type="scientific">Marinobacter nauticus</name>
    <name type="common">Marinobacter hydrocarbonoclasticus</name>
    <name type="synonym">Marinobacter aquaeolei</name>
    <dbReference type="NCBI Taxonomy" id="2743"/>
    <lineage>
        <taxon>Bacteria</taxon>
        <taxon>Pseudomonadati</taxon>
        <taxon>Pseudomonadota</taxon>
        <taxon>Gammaproteobacteria</taxon>
        <taxon>Pseudomonadales</taxon>
        <taxon>Marinobacteraceae</taxon>
        <taxon>Marinobacter</taxon>
    </lineage>
</organism>
<evidence type="ECO:0000256" key="2">
    <source>
        <dbReference type="ARBA" id="ARBA00010529"/>
    </source>
</evidence>
<dbReference type="SUPFAM" id="SSF47729">
    <property type="entry name" value="IHF-like DNA-binding proteins"/>
    <property type="match status" value="1"/>
</dbReference>
<dbReference type="GO" id="GO:0030261">
    <property type="term" value="P:chromosome condensation"/>
    <property type="evidence" value="ECO:0007669"/>
    <property type="project" value="UniProtKB-KW"/>
</dbReference>
<dbReference type="InterPro" id="IPR010992">
    <property type="entry name" value="IHF-like_DNA-bd_dom_sf"/>
</dbReference>
<sequence>MNKNQLIDALITKHHQKREMCLISKADMTAVVEGLSDIVHEQLARGEEITLPGVGKFTVTERAARTGRNPQTGEALDIPASRQPKFKAAKVLKEAVANG</sequence>
<dbReference type="GO" id="GO:0003677">
    <property type="term" value="F:DNA binding"/>
    <property type="evidence" value="ECO:0007669"/>
    <property type="project" value="UniProtKB-KW"/>
</dbReference>
<dbReference type="AlphaFoldDB" id="A0A455W6T5"/>
<proteinExistence type="inferred from homology"/>
<comment type="subunit">
    <text evidence="3">Heterodimer of an alpha and a beta chain.</text>
</comment>
<name>A0A455W6T5_MARNT</name>
<reference evidence="7" key="1">
    <citation type="submission" date="2019-03" db="EMBL/GenBank/DDBJ databases">
        <title>Whole genome analysis of nitrate-reducing bacteria Marinobacter hydrocarbonoclasticus YB03.</title>
        <authorList>
            <person name="Azam A.H."/>
            <person name="Yuk S.R."/>
            <person name="Kamarisima K."/>
            <person name="Miyanaga K."/>
            <person name="Tanji Y."/>
        </authorList>
    </citation>
    <scope>NUCLEOTIDE SEQUENCE</scope>
    <source>
        <strain evidence="7">YB03</strain>
    </source>
</reference>
<dbReference type="Pfam" id="PF00216">
    <property type="entry name" value="Bac_DNA_binding"/>
    <property type="match status" value="1"/>
</dbReference>
<evidence type="ECO:0000256" key="6">
    <source>
        <dbReference type="RuleBase" id="RU003939"/>
    </source>
</evidence>
<dbReference type="SMART" id="SM00411">
    <property type="entry name" value="BHL"/>
    <property type="match status" value="1"/>
</dbReference>
<dbReference type="GO" id="GO:0030527">
    <property type="term" value="F:structural constituent of chromatin"/>
    <property type="evidence" value="ECO:0007669"/>
    <property type="project" value="InterPro"/>
</dbReference>
<dbReference type="PRINTS" id="PR01727">
    <property type="entry name" value="DNABINDINGHU"/>
</dbReference>
<dbReference type="PANTHER" id="PTHR33175">
    <property type="entry name" value="DNA-BINDING PROTEIN HU"/>
    <property type="match status" value="1"/>
</dbReference>
<dbReference type="EMBL" id="AP019537">
    <property type="protein sequence ID" value="BBJ05184.1"/>
    <property type="molecule type" value="Genomic_DNA"/>
</dbReference>
<gene>
    <name evidence="7" type="primary">hup2</name>
    <name evidence="7" type="ORF">YBY_30330</name>
</gene>
<protein>
    <submittedName>
        <fullName evidence="7">SPBc2 prophage-derived DNA-binding protein HU 2</fullName>
    </submittedName>
</protein>
<accession>A0A455W6T5</accession>
<comment type="similarity">
    <text evidence="2 6">Belongs to the bacterial histone-like protein family.</text>
</comment>
<evidence type="ECO:0000256" key="5">
    <source>
        <dbReference type="ARBA" id="ARBA00023125"/>
    </source>
</evidence>
<evidence type="ECO:0000256" key="3">
    <source>
        <dbReference type="ARBA" id="ARBA00011870"/>
    </source>
</evidence>
<evidence type="ECO:0000313" key="7">
    <source>
        <dbReference type="EMBL" id="BBJ05184.1"/>
    </source>
</evidence>
<keyword evidence="5 7" id="KW-0238">DNA-binding</keyword>
<dbReference type="Gene3D" id="4.10.520.10">
    <property type="entry name" value="IHF-like DNA-binding proteins"/>
    <property type="match status" value="1"/>
</dbReference>
<dbReference type="PANTHER" id="PTHR33175:SF3">
    <property type="entry name" value="DNA-BINDING PROTEIN HU-BETA"/>
    <property type="match status" value="1"/>
</dbReference>